<feature type="transmembrane region" description="Helical" evidence="1">
    <location>
        <begin position="136"/>
        <end position="157"/>
    </location>
</feature>
<evidence type="ECO:0000256" key="1">
    <source>
        <dbReference type="SAM" id="Phobius"/>
    </source>
</evidence>
<feature type="transmembrane region" description="Helical" evidence="1">
    <location>
        <begin position="169"/>
        <end position="188"/>
    </location>
</feature>
<evidence type="ECO:0000313" key="3">
    <source>
        <dbReference type="Proteomes" id="UP000564385"/>
    </source>
</evidence>
<feature type="transmembrane region" description="Helical" evidence="1">
    <location>
        <begin position="99"/>
        <end position="130"/>
    </location>
</feature>
<feature type="transmembrane region" description="Helical" evidence="1">
    <location>
        <begin position="200"/>
        <end position="218"/>
    </location>
</feature>
<feature type="transmembrane region" description="Helical" evidence="1">
    <location>
        <begin position="58"/>
        <end position="78"/>
    </location>
</feature>
<accession>A0A852VN93</accession>
<reference evidence="2 3" key="1">
    <citation type="submission" date="2020-07" db="EMBL/GenBank/DDBJ databases">
        <title>Genomic Encyclopedia of Type Strains, Phase IV (KMG-V): Genome sequencing to study the core and pangenomes of soil and plant-associated prokaryotes.</title>
        <authorList>
            <person name="Whitman W."/>
        </authorList>
    </citation>
    <scope>NUCLEOTIDE SEQUENCE [LARGE SCALE GENOMIC DNA]</scope>
    <source>
        <strain evidence="2 3">M8UP22</strain>
    </source>
</reference>
<keyword evidence="1" id="KW-0472">Membrane</keyword>
<keyword evidence="1" id="KW-0812">Transmembrane</keyword>
<sequence length="250" mass="27978">MQYSGKVEYAQQRKIRERNTALYRLAHWPIWIWVFFLAPGPLTFSLFAHGFGSGNLTWLIAVLIGTGIAALRGSLPGSEPRPYILRFDEDKPNPLYRRVCYTFAWSAVLTFALLNLTGLLLAAAIGHWYMQQIYHYAYLPLCGTILLLGALGVLPRVRPSTKGEGTERRYFYGSVWAVTISQAILLLFWKTLPATRAANLTKLAIFAASLLLMGLAAYRGTLPAPAPSSPASSWSPTKKYKNKMRHIVEI</sequence>
<feature type="transmembrane region" description="Helical" evidence="1">
    <location>
        <begin position="21"/>
        <end position="38"/>
    </location>
</feature>
<evidence type="ECO:0000313" key="2">
    <source>
        <dbReference type="EMBL" id="NYF91046.1"/>
    </source>
</evidence>
<dbReference type="Proteomes" id="UP000564385">
    <property type="component" value="Unassembled WGS sequence"/>
</dbReference>
<name>A0A852VN93_9BACT</name>
<dbReference type="EMBL" id="JACCCU010000002">
    <property type="protein sequence ID" value="NYF91046.1"/>
    <property type="molecule type" value="Genomic_DNA"/>
</dbReference>
<dbReference type="AlphaFoldDB" id="A0A852VN93"/>
<protein>
    <submittedName>
        <fullName evidence="2">Uncharacterized protein</fullName>
    </submittedName>
</protein>
<comment type="caution">
    <text evidence="2">The sequence shown here is derived from an EMBL/GenBank/DDBJ whole genome shotgun (WGS) entry which is preliminary data.</text>
</comment>
<keyword evidence="1" id="KW-1133">Transmembrane helix</keyword>
<proteinExistence type="predicted"/>
<gene>
    <name evidence="2" type="ORF">HDF08_003148</name>
</gene>
<organism evidence="2 3">
    <name type="scientific">Tunturiibacter lichenicola</name>
    <dbReference type="NCBI Taxonomy" id="2051959"/>
    <lineage>
        <taxon>Bacteria</taxon>
        <taxon>Pseudomonadati</taxon>
        <taxon>Acidobacteriota</taxon>
        <taxon>Terriglobia</taxon>
        <taxon>Terriglobales</taxon>
        <taxon>Acidobacteriaceae</taxon>
        <taxon>Tunturiibacter</taxon>
    </lineage>
</organism>